<accession>A0A9D1JY62</accession>
<sequence length="165" mass="20028">MQYIKNSVFLYLTPRQRSQLVSFLRSFVKKHQKLSENELTDKFIEEENYYSEVGSPHFEFALENFSNEEFLRDLKKFFSYIFWELEQKEAQKPLIERQKAIQKEARKRANDYKMSKLKPTKKQLWYYEKVCKAHNVAQKPLEGATRLDLRNWIMDIIEPEEESDD</sequence>
<evidence type="ECO:0000313" key="2">
    <source>
        <dbReference type="Proteomes" id="UP000886865"/>
    </source>
</evidence>
<dbReference type="AlphaFoldDB" id="A0A9D1JY62"/>
<reference evidence="1" key="2">
    <citation type="journal article" date="2021" name="PeerJ">
        <title>Extensive microbial diversity within the chicken gut microbiome revealed by metagenomics and culture.</title>
        <authorList>
            <person name="Gilroy R."/>
            <person name="Ravi A."/>
            <person name="Getino M."/>
            <person name="Pursley I."/>
            <person name="Horton D.L."/>
            <person name="Alikhan N.F."/>
            <person name="Baker D."/>
            <person name="Gharbi K."/>
            <person name="Hall N."/>
            <person name="Watson M."/>
            <person name="Adriaenssens E.M."/>
            <person name="Foster-Nyarko E."/>
            <person name="Jarju S."/>
            <person name="Secka A."/>
            <person name="Antonio M."/>
            <person name="Oren A."/>
            <person name="Chaudhuri R.R."/>
            <person name="La Ragione R."/>
            <person name="Hildebrand F."/>
            <person name="Pallen M.J."/>
        </authorList>
    </citation>
    <scope>NUCLEOTIDE SEQUENCE</scope>
    <source>
        <strain evidence="1">CHK152-2871</strain>
    </source>
</reference>
<dbReference type="Proteomes" id="UP000886865">
    <property type="component" value="Unassembled WGS sequence"/>
</dbReference>
<protein>
    <submittedName>
        <fullName evidence="1">Uncharacterized protein</fullName>
    </submittedName>
</protein>
<proteinExistence type="predicted"/>
<comment type="caution">
    <text evidence="1">The sequence shown here is derived from an EMBL/GenBank/DDBJ whole genome shotgun (WGS) entry which is preliminary data.</text>
</comment>
<name>A0A9D1JY62_9BACT</name>
<dbReference type="EMBL" id="DVJQ01000065">
    <property type="protein sequence ID" value="HIS74885.1"/>
    <property type="molecule type" value="Genomic_DNA"/>
</dbReference>
<evidence type="ECO:0000313" key="1">
    <source>
        <dbReference type="EMBL" id="HIS74885.1"/>
    </source>
</evidence>
<gene>
    <name evidence="1" type="ORF">IAA86_07685</name>
</gene>
<organism evidence="1 2">
    <name type="scientific">Candidatus Galligastranaerophilus intestinavium</name>
    <dbReference type="NCBI Taxonomy" id="2840836"/>
    <lineage>
        <taxon>Bacteria</taxon>
        <taxon>Candidatus Galligastranaerophilus</taxon>
    </lineage>
</organism>
<reference evidence="1" key="1">
    <citation type="submission" date="2020-10" db="EMBL/GenBank/DDBJ databases">
        <authorList>
            <person name="Gilroy R."/>
        </authorList>
    </citation>
    <scope>NUCLEOTIDE SEQUENCE</scope>
    <source>
        <strain evidence="1">CHK152-2871</strain>
    </source>
</reference>